<protein>
    <recommendedName>
        <fullName evidence="8">CWF21 domain-containing protein</fullName>
    </recommendedName>
</protein>
<feature type="region of interest" description="Disordered" evidence="7">
    <location>
        <begin position="1"/>
        <end position="47"/>
    </location>
</feature>
<keyword evidence="3" id="KW-0507">mRNA processing</keyword>
<evidence type="ECO:0000256" key="1">
    <source>
        <dbReference type="ARBA" id="ARBA00004123"/>
    </source>
</evidence>
<dbReference type="Pfam" id="PF08312">
    <property type="entry name" value="cwf21"/>
    <property type="match status" value="1"/>
</dbReference>
<dbReference type="STRING" id="40998.A0A2P8ABQ8"/>
<evidence type="ECO:0000256" key="2">
    <source>
        <dbReference type="ARBA" id="ARBA00005954"/>
    </source>
</evidence>
<reference evidence="9 10" key="1">
    <citation type="submission" date="2017-05" db="EMBL/GenBank/DDBJ databases">
        <title>Draft genome sequence of Elsinoe australis.</title>
        <authorList>
            <person name="Cheng Q."/>
        </authorList>
    </citation>
    <scope>NUCLEOTIDE SEQUENCE [LARGE SCALE GENOMIC DNA]</scope>
    <source>
        <strain evidence="9 10">NL1</strain>
    </source>
</reference>
<dbReference type="CDD" id="cd21372">
    <property type="entry name" value="cwf21_CWC21-like"/>
    <property type="match status" value="1"/>
</dbReference>
<evidence type="ECO:0000256" key="5">
    <source>
        <dbReference type="ARBA" id="ARBA00023187"/>
    </source>
</evidence>
<feature type="domain" description="CWF21" evidence="8">
    <location>
        <begin position="53"/>
        <end position="98"/>
    </location>
</feature>
<keyword evidence="4" id="KW-0747">Spliceosome</keyword>
<dbReference type="PANTHER" id="PTHR36562:SF5">
    <property type="entry name" value="SERINE_ARGININE REPETITIVE MATRIX 2"/>
    <property type="match status" value="1"/>
</dbReference>
<keyword evidence="10" id="KW-1185">Reference proteome</keyword>
<dbReference type="InterPro" id="IPR051372">
    <property type="entry name" value="CWC21"/>
</dbReference>
<accession>A0A2P8ABQ8</accession>
<feature type="region of interest" description="Disordered" evidence="7">
    <location>
        <begin position="93"/>
        <end position="119"/>
    </location>
</feature>
<dbReference type="Gene3D" id="6.10.140.420">
    <property type="match status" value="1"/>
</dbReference>
<feature type="compositionally biased region" description="Basic and acidic residues" evidence="7">
    <location>
        <begin position="197"/>
        <end position="210"/>
    </location>
</feature>
<comment type="subcellular location">
    <subcellularLocation>
        <location evidence="1">Nucleus</location>
    </subcellularLocation>
</comment>
<dbReference type="GO" id="GO:0006397">
    <property type="term" value="P:mRNA processing"/>
    <property type="evidence" value="ECO:0007669"/>
    <property type="project" value="UniProtKB-KW"/>
</dbReference>
<dbReference type="GO" id="GO:0008380">
    <property type="term" value="P:RNA splicing"/>
    <property type="evidence" value="ECO:0007669"/>
    <property type="project" value="UniProtKB-KW"/>
</dbReference>
<feature type="compositionally biased region" description="Basic and acidic residues" evidence="7">
    <location>
        <begin position="27"/>
        <end position="38"/>
    </location>
</feature>
<evidence type="ECO:0000256" key="6">
    <source>
        <dbReference type="ARBA" id="ARBA00023242"/>
    </source>
</evidence>
<proteinExistence type="inferred from homology"/>
<evidence type="ECO:0000259" key="8">
    <source>
        <dbReference type="SMART" id="SM01115"/>
    </source>
</evidence>
<dbReference type="EMBL" id="NHZQ01000037">
    <property type="protein sequence ID" value="PSK57891.1"/>
    <property type="molecule type" value="Genomic_DNA"/>
</dbReference>
<dbReference type="SMART" id="SM01115">
    <property type="entry name" value="cwf21"/>
    <property type="match status" value="1"/>
</dbReference>
<feature type="compositionally biased region" description="Basic and acidic residues" evidence="7">
    <location>
        <begin position="93"/>
        <end position="105"/>
    </location>
</feature>
<feature type="compositionally biased region" description="Polar residues" evidence="7">
    <location>
        <begin position="1"/>
        <end position="19"/>
    </location>
</feature>
<dbReference type="OrthoDB" id="10267305at2759"/>
<evidence type="ECO:0000313" key="9">
    <source>
        <dbReference type="EMBL" id="PSK57891.1"/>
    </source>
</evidence>
<dbReference type="AlphaFoldDB" id="A0A2P8ABQ8"/>
<feature type="compositionally biased region" description="Basic residues" evidence="7">
    <location>
        <begin position="179"/>
        <end position="196"/>
    </location>
</feature>
<comment type="similarity">
    <text evidence="2">Belongs to the CWC21 family.</text>
</comment>
<evidence type="ECO:0000313" key="10">
    <source>
        <dbReference type="Proteomes" id="UP000243723"/>
    </source>
</evidence>
<dbReference type="InterPro" id="IPR013170">
    <property type="entry name" value="mRNA_splic_Cwf21_dom"/>
</dbReference>
<sequence>MSSNVGLSTPRGSGTSGYVQRSAAFLKPRDNAANEKPLDFQSAQRRAPDAAILDHDRRRQIEVKVFELRDKLEDEGKDEDAIDEECDALRKKLVAESEGQGDGRGRAGPGGKGDVMRLKSHQVHEIARAKIQEDEKLRRALGIKKGYEEGSHWRKQEERKREVEIRKAREGEKRERSRSPRRSRSPVRRRSPRSRSRSLESRSRSLESRSRSRSGSYSD</sequence>
<feature type="compositionally biased region" description="Basic and acidic residues" evidence="7">
    <location>
        <begin position="145"/>
        <end position="178"/>
    </location>
</feature>
<evidence type="ECO:0000256" key="7">
    <source>
        <dbReference type="SAM" id="MobiDB-lite"/>
    </source>
</evidence>
<dbReference type="Proteomes" id="UP000243723">
    <property type="component" value="Unassembled WGS sequence"/>
</dbReference>
<dbReference type="GO" id="GO:0005681">
    <property type="term" value="C:spliceosomal complex"/>
    <property type="evidence" value="ECO:0007669"/>
    <property type="project" value="UniProtKB-KW"/>
</dbReference>
<keyword evidence="6" id="KW-0539">Nucleus</keyword>
<organism evidence="9 10">
    <name type="scientific">Elsinoe australis</name>
    <dbReference type="NCBI Taxonomy" id="40998"/>
    <lineage>
        <taxon>Eukaryota</taxon>
        <taxon>Fungi</taxon>
        <taxon>Dikarya</taxon>
        <taxon>Ascomycota</taxon>
        <taxon>Pezizomycotina</taxon>
        <taxon>Dothideomycetes</taxon>
        <taxon>Dothideomycetidae</taxon>
        <taxon>Myriangiales</taxon>
        <taxon>Elsinoaceae</taxon>
        <taxon>Elsinoe</taxon>
    </lineage>
</organism>
<feature type="region of interest" description="Disordered" evidence="7">
    <location>
        <begin position="143"/>
        <end position="219"/>
    </location>
</feature>
<dbReference type="PANTHER" id="PTHR36562">
    <property type="entry name" value="SERINE/ARGININE REPETITIVE MATRIX 2"/>
    <property type="match status" value="1"/>
</dbReference>
<name>A0A2P8ABQ8_9PEZI</name>
<comment type="caution">
    <text evidence="9">The sequence shown here is derived from an EMBL/GenBank/DDBJ whole genome shotgun (WGS) entry which is preliminary data.</text>
</comment>
<gene>
    <name evidence="9" type="ORF">B9Z65_9093</name>
</gene>
<evidence type="ECO:0000256" key="4">
    <source>
        <dbReference type="ARBA" id="ARBA00022728"/>
    </source>
</evidence>
<keyword evidence="5" id="KW-0508">mRNA splicing</keyword>
<evidence type="ECO:0000256" key="3">
    <source>
        <dbReference type="ARBA" id="ARBA00022664"/>
    </source>
</evidence>